<comment type="caution">
    <text evidence="3">The sequence shown here is derived from an EMBL/GenBank/DDBJ whole genome shotgun (WGS) entry which is preliminary data.</text>
</comment>
<gene>
    <name evidence="3" type="ORF">MtrunA17_Chr4g0064241</name>
</gene>
<dbReference type="PANTHER" id="PTHR47557:SF2">
    <property type="entry name" value="PLANT UBX DOMAIN-CONTAINING PROTEIN 1"/>
    <property type="match status" value="1"/>
</dbReference>
<dbReference type="InterPro" id="IPR044232">
    <property type="entry name" value="PUX1"/>
</dbReference>
<dbReference type="AlphaFoldDB" id="A0A396IJJ9"/>
<dbReference type="Pfam" id="PF00789">
    <property type="entry name" value="UBX"/>
    <property type="match status" value="1"/>
</dbReference>
<sequence>MNERFGREIHVFETSSLSPSQNSTTNKGNSKLALTVFKPSDKRAFIISNETDEFYELTDNDYYKLLSTKKEDKVLKTRNLREAEVAACRPRITKAIIRVRFPDNHTLEATFNPSETIQSLVDLLNKVIAQPEKPFDLYTTTPKKKLIKDVSQDFYTAGFCPGAIVYFSYDVSKVGNAF</sequence>
<dbReference type="PROSITE" id="PS50033">
    <property type="entry name" value="UBX"/>
    <property type="match status" value="1"/>
</dbReference>
<dbReference type="InterPro" id="IPR001012">
    <property type="entry name" value="UBX_dom"/>
</dbReference>
<evidence type="ECO:0000313" key="3">
    <source>
        <dbReference type="EMBL" id="RHN63985.1"/>
    </source>
</evidence>
<dbReference type="Gene3D" id="3.10.20.90">
    <property type="entry name" value="Phosphatidylinositol 3-kinase Catalytic Subunit, Chain A, domain 1"/>
    <property type="match status" value="1"/>
</dbReference>
<dbReference type="Gramene" id="rna26754">
    <property type="protein sequence ID" value="RHN63985.1"/>
    <property type="gene ID" value="gene26754"/>
</dbReference>
<feature type="domain" description="UBX" evidence="2">
    <location>
        <begin position="90"/>
        <end position="167"/>
    </location>
</feature>
<dbReference type="GO" id="GO:0051117">
    <property type="term" value="F:ATPase binding"/>
    <property type="evidence" value="ECO:0007669"/>
    <property type="project" value="InterPro"/>
</dbReference>
<reference evidence="4" key="1">
    <citation type="journal article" date="2018" name="Nat. Plants">
        <title>Whole-genome landscape of Medicago truncatula symbiotic genes.</title>
        <authorList>
            <person name="Pecrix Y."/>
            <person name="Staton S.E."/>
            <person name="Sallet E."/>
            <person name="Lelandais-Briere C."/>
            <person name="Moreau S."/>
            <person name="Carrere S."/>
            <person name="Blein T."/>
            <person name="Jardinaud M.F."/>
            <person name="Latrasse D."/>
            <person name="Zouine M."/>
            <person name="Zahm M."/>
            <person name="Kreplak J."/>
            <person name="Mayjonade B."/>
            <person name="Satge C."/>
            <person name="Perez M."/>
            <person name="Cauet S."/>
            <person name="Marande W."/>
            <person name="Chantry-Darmon C."/>
            <person name="Lopez-Roques C."/>
            <person name="Bouchez O."/>
            <person name="Berard A."/>
            <person name="Debelle F."/>
            <person name="Munos S."/>
            <person name="Bendahmane A."/>
            <person name="Berges H."/>
            <person name="Niebel A."/>
            <person name="Buitink J."/>
            <person name="Frugier F."/>
            <person name="Benhamed M."/>
            <person name="Crespi M."/>
            <person name="Gouzy J."/>
            <person name="Gamas P."/>
        </authorList>
    </citation>
    <scope>NUCLEOTIDE SEQUENCE [LARGE SCALE GENOMIC DNA]</scope>
    <source>
        <strain evidence="4">cv. Jemalong A17</strain>
    </source>
</reference>
<dbReference type="InterPro" id="IPR029071">
    <property type="entry name" value="Ubiquitin-like_domsf"/>
</dbReference>
<dbReference type="CDD" id="cd16118">
    <property type="entry name" value="UBX2_UBXN9"/>
    <property type="match status" value="1"/>
</dbReference>
<evidence type="ECO:0000259" key="2">
    <source>
        <dbReference type="PROSITE" id="PS50033"/>
    </source>
</evidence>
<name>A0A396IJJ9_MEDTR</name>
<dbReference type="SUPFAM" id="SSF54236">
    <property type="entry name" value="Ubiquitin-like"/>
    <property type="match status" value="1"/>
</dbReference>
<dbReference type="Proteomes" id="UP000265566">
    <property type="component" value="Chromosome 4"/>
</dbReference>
<protein>
    <recommendedName>
        <fullName evidence="2">UBX domain-containing protein</fullName>
    </recommendedName>
</protein>
<dbReference type="EMBL" id="PSQE01000004">
    <property type="protein sequence ID" value="RHN63985.1"/>
    <property type="molecule type" value="Genomic_DNA"/>
</dbReference>
<dbReference type="GO" id="GO:0032984">
    <property type="term" value="P:protein-containing complex disassembly"/>
    <property type="evidence" value="ECO:0007669"/>
    <property type="project" value="InterPro"/>
</dbReference>
<organism evidence="3 4">
    <name type="scientific">Medicago truncatula</name>
    <name type="common">Barrel medic</name>
    <name type="synonym">Medicago tribuloides</name>
    <dbReference type="NCBI Taxonomy" id="3880"/>
    <lineage>
        <taxon>Eukaryota</taxon>
        <taxon>Viridiplantae</taxon>
        <taxon>Streptophyta</taxon>
        <taxon>Embryophyta</taxon>
        <taxon>Tracheophyta</taxon>
        <taxon>Spermatophyta</taxon>
        <taxon>Magnoliopsida</taxon>
        <taxon>eudicotyledons</taxon>
        <taxon>Gunneridae</taxon>
        <taxon>Pentapetalae</taxon>
        <taxon>rosids</taxon>
        <taxon>fabids</taxon>
        <taxon>Fabales</taxon>
        <taxon>Fabaceae</taxon>
        <taxon>Papilionoideae</taxon>
        <taxon>50 kb inversion clade</taxon>
        <taxon>NPAAA clade</taxon>
        <taxon>Hologalegina</taxon>
        <taxon>IRL clade</taxon>
        <taxon>Trifolieae</taxon>
        <taxon>Medicago</taxon>
    </lineage>
</organism>
<keyword evidence="1" id="KW-0833">Ubl conjugation pathway</keyword>
<evidence type="ECO:0000256" key="1">
    <source>
        <dbReference type="ARBA" id="ARBA00022786"/>
    </source>
</evidence>
<dbReference type="PANTHER" id="PTHR47557">
    <property type="entry name" value="PLANT UBX DOMAIN-CONTAINING PROTEIN 1"/>
    <property type="match status" value="1"/>
</dbReference>
<evidence type="ECO:0000313" key="4">
    <source>
        <dbReference type="Proteomes" id="UP000265566"/>
    </source>
</evidence>
<proteinExistence type="predicted"/>
<accession>A0A396IJJ9</accession>